<comment type="caution">
    <text evidence="15">The sequence shown here is derived from an EMBL/GenBank/DDBJ whole genome shotgun (WGS) entry which is preliminary data.</text>
</comment>
<evidence type="ECO:0000256" key="3">
    <source>
        <dbReference type="ARBA" id="ARBA00022475"/>
    </source>
</evidence>
<comment type="subcellular location">
    <subcellularLocation>
        <location evidence="1">Cell membrane</location>
        <topology evidence="1">Multi-pass membrane protein</topology>
    </subcellularLocation>
</comment>
<feature type="transmembrane region" description="Helical" evidence="12">
    <location>
        <begin position="207"/>
        <end position="226"/>
    </location>
</feature>
<protein>
    <submittedName>
        <fullName evidence="15">Phosphotransferase system, EIIC</fullName>
    </submittedName>
</protein>
<evidence type="ECO:0000313" key="16">
    <source>
        <dbReference type="Proteomes" id="UP000004097"/>
    </source>
</evidence>
<dbReference type="Proteomes" id="UP000004097">
    <property type="component" value="Unassembled WGS sequence"/>
</dbReference>
<keyword evidence="4" id="KW-0762">Sugar transport</keyword>
<evidence type="ECO:0000256" key="7">
    <source>
        <dbReference type="ARBA" id="ARBA00022692"/>
    </source>
</evidence>
<keyword evidence="5 15" id="KW-0808">Transferase</keyword>
<dbReference type="GO" id="GO:0008982">
    <property type="term" value="F:protein-N(PI)-phosphohistidine-sugar phosphotransferase activity"/>
    <property type="evidence" value="ECO:0007669"/>
    <property type="project" value="InterPro"/>
</dbReference>
<keyword evidence="10 12" id="KW-0472">Membrane</keyword>
<organism evidence="15 16">
    <name type="scientific">Solobacterium moorei F0204</name>
    <dbReference type="NCBI Taxonomy" id="706433"/>
    <lineage>
        <taxon>Bacteria</taxon>
        <taxon>Bacillati</taxon>
        <taxon>Bacillota</taxon>
        <taxon>Erysipelotrichia</taxon>
        <taxon>Erysipelotrichales</taxon>
        <taxon>Erysipelotrichaceae</taxon>
        <taxon>Solobacterium</taxon>
    </lineage>
</organism>
<feature type="transmembrane region" description="Helical" evidence="12">
    <location>
        <begin position="464"/>
        <end position="485"/>
    </location>
</feature>
<evidence type="ECO:0000256" key="2">
    <source>
        <dbReference type="ARBA" id="ARBA00022448"/>
    </source>
</evidence>
<evidence type="ECO:0000256" key="12">
    <source>
        <dbReference type="SAM" id="Phobius"/>
    </source>
</evidence>
<evidence type="ECO:0000256" key="4">
    <source>
        <dbReference type="ARBA" id="ARBA00022597"/>
    </source>
</evidence>
<dbReference type="InterPro" id="IPR036878">
    <property type="entry name" value="Glu_permease_IIB"/>
</dbReference>
<dbReference type="STRING" id="706433.HMPREF9430_01693"/>
<feature type="active site" description="Phosphocysteine intermediate; for EIIB activity" evidence="11">
    <location>
        <position position="27"/>
    </location>
</feature>
<keyword evidence="2" id="KW-0813">Transport</keyword>
<dbReference type="eggNOG" id="COG1263">
    <property type="taxonomic scope" value="Bacteria"/>
</dbReference>
<dbReference type="AlphaFoldDB" id="E7MPW8"/>
<name>E7MPW8_9FIRM</name>
<dbReference type="eggNOG" id="COG1264">
    <property type="taxonomic scope" value="Bacteria"/>
</dbReference>
<dbReference type="InterPro" id="IPR050558">
    <property type="entry name" value="PTS_Sugar-Specific_Components"/>
</dbReference>
<evidence type="ECO:0000256" key="9">
    <source>
        <dbReference type="ARBA" id="ARBA00022989"/>
    </source>
</evidence>
<dbReference type="CDD" id="cd00212">
    <property type="entry name" value="PTS_IIB_glc"/>
    <property type="match status" value="1"/>
</dbReference>
<evidence type="ECO:0000256" key="5">
    <source>
        <dbReference type="ARBA" id="ARBA00022679"/>
    </source>
</evidence>
<feature type="transmembrane region" description="Helical" evidence="12">
    <location>
        <begin position="128"/>
        <end position="149"/>
    </location>
</feature>
<evidence type="ECO:0000256" key="10">
    <source>
        <dbReference type="ARBA" id="ARBA00023136"/>
    </source>
</evidence>
<feature type="domain" description="PTS EIIC type-1" evidence="14">
    <location>
        <begin position="139"/>
        <end position="496"/>
    </location>
</feature>
<feature type="transmembrane region" description="Helical" evidence="12">
    <location>
        <begin position="246"/>
        <end position="264"/>
    </location>
</feature>
<dbReference type="GO" id="GO:0005886">
    <property type="term" value="C:plasma membrane"/>
    <property type="evidence" value="ECO:0007669"/>
    <property type="project" value="UniProtKB-SubCell"/>
</dbReference>
<keyword evidence="3" id="KW-1003">Cell membrane</keyword>
<dbReference type="GO" id="GO:0009401">
    <property type="term" value="P:phosphoenolpyruvate-dependent sugar phosphotransferase system"/>
    <property type="evidence" value="ECO:0007669"/>
    <property type="project" value="UniProtKB-KW"/>
</dbReference>
<accession>E7MPW8</accession>
<dbReference type="EMBL" id="AECQ01000031">
    <property type="protein sequence ID" value="EFW23887.1"/>
    <property type="molecule type" value="Genomic_DNA"/>
</dbReference>
<feature type="domain" description="PTS EIIB type-1" evidence="13">
    <location>
        <begin position="5"/>
        <end position="87"/>
    </location>
</feature>
<dbReference type="PROSITE" id="PS01035">
    <property type="entry name" value="PTS_EIIB_TYPE_1_CYS"/>
    <property type="match status" value="1"/>
</dbReference>
<feature type="transmembrane region" description="Helical" evidence="12">
    <location>
        <begin position="395"/>
        <end position="415"/>
    </location>
</feature>
<keyword evidence="7 12" id="KW-0812">Transmembrane</keyword>
<dbReference type="Pfam" id="PF02378">
    <property type="entry name" value="PTS_EIIC"/>
    <property type="match status" value="1"/>
</dbReference>
<evidence type="ECO:0000313" key="15">
    <source>
        <dbReference type="EMBL" id="EFW23887.1"/>
    </source>
</evidence>
<reference evidence="15 16" key="1">
    <citation type="submission" date="2010-08" db="EMBL/GenBank/DDBJ databases">
        <authorList>
            <person name="Weinstock G."/>
            <person name="Sodergren E."/>
            <person name="Clifton S."/>
            <person name="Fulton L."/>
            <person name="Fulton B."/>
            <person name="Courtney L."/>
            <person name="Fronick C."/>
            <person name="Harrison M."/>
            <person name="Strong C."/>
            <person name="Farmer C."/>
            <person name="Delahaunty K."/>
            <person name="Markovic C."/>
            <person name="Hall O."/>
            <person name="Minx P."/>
            <person name="Tomlinson C."/>
            <person name="Mitreva M."/>
            <person name="Hou S."/>
            <person name="Chen J."/>
            <person name="Wollam A."/>
            <person name="Pepin K.H."/>
            <person name="Johnson M."/>
            <person name="Bhonagiri V."/>
            <person name="Zhang X."/>
            <person name="Suruliraj S."/>
            <person name="Warren W."/>
            <person name="Chinwalla A."/>
            <person name="Mardis E.R."/>
            <person name="Wilson R.K."/>
        </authorList>
    </citation>
    <scope>NUCLEOTIDE SEQUENCE [LARGE SCALE GENOMIC DNA]</scope>
    <source>
        <strain evidence="15 16">F0204</strain>
    </source>
</reference>
<dbReference type="PROSITE" id="PS51103">
    <property type="entry name" value="PTS_EIIC_TYPE_1"/>
    <property type="match status" value="1"/>
</dbReference>
<evidence type="ECO:0000259" key="13">
    <source>
        <dbReference type="PROSITE" id="PS51098"/>
    </source>
</evidence>
<dbReference type="FunFam" id="3.30.1360.60:FF:000001">
    <property type="entry name" value="PTS system glucose-specific IIBC component PtsG"/>
    <property type="match status" value="1"/>
</dbReference>
<dbReference type="PANTHER" id="PTHR30175">
    <property type="entry name" value="PHOSPHOTRANSFERASE SYSTEM TRANSPORT PROTEIN"/>
    <property type="match status" value="1"/>
</dbReference>
<dbReference type="GO" id="GO:0090588">
    <property type="term" value="F:protein-phosphocysteine-N-acetylmuramate phosphotransferase system transporter activity"/>
    <property type="evidence" value="ECO:0007669"/>
    <property type="project" value="TreeGrafter"/>
</dbReference>
<evidence type="ECO:0000256" key="1">
    <source>
        <dbReference type="ARBA" id="ARBA00004651"/>
    </source>
</evidence>
<feature type="transmembrane region" description="Helical" evidence="12">
    <location>
        <begin position="174"/>
        <end position="195"/>
    </location>
</feature>
<dbReference type="RefSeq" id="WP_006526498.1">
    <property type="nucleotide sequence ID" value="NZ_GL637665.1"/>
</dbReference>
<sequence length="496" mass="52416">MENYKKIAEEVVEAVGGKSNIQENSTCMTRLHLTLADKSKVDLERVKKINGVMGTVDGEELQIVFGPGKVTKIGAEVSAITGILADERKEVYNEDLEKGIDLQARAKENKAAQQAKHNGPVQVFLKHFANIFLPALPGIAGAGLIYGILNVLKLFFRVPGIAAVQLDPSIAQSWWYLTLNTAGWTLFAYLPIYIGMNAAKEYKGSPILGGMMGAMFVGNAAMPLLMKVGDPAAGINLPITGAPFDAAAGGILAAVFAGIVVAHVERWLRSWVPDTLDMILTPLCALLITAFLAIFILQPVGAVLTKAIFALADVLLNKLGFIGAYALSALQLPLVSVGLHRAFTPIHTIMNDPNGQTHGVNYLLPILQVAGAGQVGAVIALFARAKKNHKKLSEAILASVPAGILGIGEPLMYGVTLPLGKPFLTASLGAGFGGIMISLFHVGSVAQGVSGILGFLIVNEGGALGYLVGYVTAIVAAFVITYFFGWNEEKVTELFG</sequence>
<dbReference type="InterPro" id="IPR018113">
    <property type="entry name" value="PTrfase_EIIB_Cys"/>
</dbReference>
<gene>
    <name evidence="15" type="ORF">HMPREF9430_01693</name>
</gene>
<dbReference type="Pfam" id="PF00367">
    <property type="entry name" value="PTS_EIIB"/>
    <property type="match status" value="1"/>
</dbReference>
<evidence type="ECO:0000259" key="14">
    <source>
        <dbReference type="PROSITE" id="PS51103"/>
    </source>
</evidence>
<dbReference type="OrthoDB" id="92465at2"/>
<dbReference type="PROSITE" id="PS51098">
    <property type="entry name" value="PTS_EIIB_TYPE_1"/>
    <property type="match status" value="1"/>
</dbReference>
<evidence type="ECO:0000256" key="6">
    <source>
        <dbReference type="ARBA" id="ARBA00022683"/>
    </source>
</evidence>
<dbReference type="InterPro" id="IPR003352">
    <property type="entry name" value="PTS_EIIC"/>
</dbReference>
<keyword evidence="8" id="KW-0418">Kinase</keyword>
<dbReference type="PANTHER" id="PTHR30175:SF3">
    <property type="entry name" value="PTS SYSTEM N-ACETYLMURAMIC ACID-SPECIFIC EIIBC COMPONENT"/>
    <property type="match status" value="1"/>
</dbReference>
<feature type="transmembrane region" description="Helical" evidence="12">
    <location>
        <begin position="435"/>
        <end position="457"/>
    </location>
</feature>
<dbReference type="GO" id="GO:0016301">
    <property type="term" value="F:kinase activity"/>
    <property type="evidence" value="ECO:0007669"/>
    <property type="project" value="UniProtKB-KW"/>
</dbReference>
<evidence type="ECO:0000256" key="11">
    <source>
        <dbReference type="PROSITE-ProRule" id="PRU00421"/>
    </source>
</evidence>
<keyword evidence="9 12" id="KW-1133">Transmembrane helix</keyword>
<feature type="transmembrane region" description="Helical" evidence="12">
    <location>
        <begin position="362"/>
        <end position="383"/>
    </location>
</feature>
<dbReference type="Gene3D" id="3.30.1360.60">
    <property type="entry name" value="Glucose permease domain IIB"/>
    <property type="match status" value="1"/>
</dbReference>
<keyword evidence="16" id="KW-1185">Reference proteome</keyword>
<evidence type="ECO:0000256" key="8">
    <source>
        <dbReference type="ARBA" id="ARBA00022777"/>
    </source>
</evidence>
<dbReference type="SUPFAM" id="SSF55604">
    <property type="entry name" value="Glucose permease domain IIB"/>
    <property type="match status" value="1"/>
</dbReference>
<keyword evidence="6" id="KW-0598">Phosphotransferase system</keyword>
<proteinExistence type="predicted"/>
<dbReference type="HOGENOM" id="CLU_012312_2_0_9"/>
<dbReference type="InterPro" id="IPR013013">
    <property type="entry name" value="PTS_EIIC_1"/>
</dbReference>
<feature type="transmembrane region" description="Helical" evidence="12">
    <location>
        <begin position="276"/>
        <end position="297"/>
    </location>
</feature>
<dbReference type="InterPro" id="IPR001996">
    <property type="entry name" value="PTS_IIB_1"/>
</dbReference>